<dbReference type="EMBL" id="JARKIF010000001">
    <property type="protein sequence ID" value="KAJ7650578.1"/>
    <property type="molecule type" value="Genomic_DNA"/>
</dbReference>
<dbReference type="GO" id="GO:1990904">
    <property type="term" value="C:ribonucleoprotein complex"/>
    <property type="evidence" value="ECO:0007669"/>
    <property type="project" value="UniProtKB-KW"/>
</dbReference>
<keyword evidence="8" id="KW-1185">Reference proteome</keyword>
<dbReference type="GO" id="GO:0005840">
    <property type="term" value="C:ribosome"/>
    <property type="evidence" value="ECO:0007669"/>
    <property type="project" value="UniProtKB-KW"/>
</dbReference>
<dbReference type="GO" id="GO:0005739">
    <property type="term" value="C:mitochondrion"/>
    <property type="evidence" value="ECO:0007669"/>
    <property type="project" value="UniProtKB-SubCell"/>
</dbReference>
<reference evidence="7" key="1">
    <citation type="submission" date="2023-03" db="EMBL/GenBank/DDBJ databases">
        <title>Massive genome expansion in bonnet fungi (Mycena s.s.) driven by repeated elements and novel gene families across ecological guilds.</title>
        <authorList>
            <consortium name="Lawrence Berkeley National Laboratory"/>
            <person name="Harder C.B."/>
            <person name="Miyauchi S."/>
            <person name="Viragh M."/>
            <person name="Kuo A."/>
            <person name="Thoen E."/>
            <person name="Andreopoulos B."/>
            <person name="Lu D."/>
            <person name="Skrede I."/>
            <person name="Drula E."/>
            <person name="Henrissat B."/>
            <person name="Morin E."/>
            <person name="Kohler A."/>
            <person name="Barry K."/>
            <person name="LaButti K."/>
            <person name="Morin E."/>
            <person name="Salamov A."/>
            <person name="Lipzen A."/>
            <person name="Mereny Z."/>
            <person name="Hegedus B."/>
            <person name="Baldrian P."/>
            <person name="Stursova M."/>
            <person name="Weitz H."/>
            <person name="Taylor A."/>
            <person name="Grigoriev I.V."/>
            <person name="Nagy L.G."/>
            <person name="Martin F."/>
            <person name="Kauserud H."/>
        </authorList>
    </citation>
    <scope>NUCLEOTIDE SEQUENCE</scope>
    <source>
        <strain evidence="7">9284</strain>
    </source>
</reference>
<evidence type="ECO:0000259" key="6">
    <source>
        <dbReference type="Pfam" id="PF05047"/>
    </source>
</evidence>
<feature type="compositionally biased region" description="Basic and acidic residues" evidence="5">
    <location>
        <begin position="217"/>
        <end position="230"/>
    </location>
</feature>
<accession>A0AAD7FYZ6</accession>
<evidence type="ECO:0000256" key="2">
    <source>
        <dbReference type="ARBA" id="ARBA00022980"/>
    </source>
</evidence>
<proteinExistence type="predicted"/>
<protein>
    <recommendedName>
        <fullName evidence="6">Ribosomal protein/NADH dehydrogenase domain-containing protein</fullName>
    </recommendedName>
</protein>
<evidence type="ECO:0000256" key="1">
    <source>
        <dbReference type="ARBA" id="ARBA00004173"/>
    </source>
</evidence>
<organism evidence="7 8">
    <name type="scientific">Roridomyces roridus</name>
    <dbReference type="NCBI Taxonomy" id="1738132"/>
    <lineage>
        <taxon>Eukaryota</taxon>
        <taxon>Fungi</taxon>
        <taxon>Dikarya</taxon>
        <taxon>Basidiomycota</taxon>
        <taxon>Agaricomycotina</taxon>
        <taxon>Agaricomycetes</taxon>
        <taxon>Agaricomycetidae</taxon>
        <taxon>Agaricales</taxon>
        <taxon>Marasmiineae</taxon>
        <taxon>Mycenaceae</taxon>
        <taxon>Roridomyces</taxon>
    </lineage>
</organism>
<gene>
    <name evidence="7" type="ORF">FB45DRAFT_997452</name>
</gene>
<evidence type="ECO:0000313" key="8">
    <source>
        <dbReference type="Proteomes" id="UP001221142"/>
    </source>
</evidence>
<keyword evidence="2" id="KW-0689">Ribosomal protein</keyword>
<dbReference type="PANTHER" id="PTHR13274">
    <property type="entry name" value="MITOCHONDRIAL RIBOSOMAL PROTEIN S25"/>
    <property type="match status" value="1"/>
</dbReference>
<dbReference type="GO" id="GO:0003735">
    <property type="term" value="F:structural constituent of ribosome"/>
    <property type="evidence" value="ECO:0007669"/>
    <property type="project" value="InterPro"/>
</dbReference>
<comment type="subcellular location">
    <subcellularLocation>
        <location evidence="1">Mitochondrion</location>
    </subcellularLocation>
</comment>
<comment type="caution">
    <text evidence="7">The sequence shown here is derived from an EMBL/GenBank/DDBJ whole genome shotgun (WGS) entry which is preliminary data.</text>
</comment>
<name>A0AAD7FYZ6_9AGAR</name>
<dbReference type="InterPro" id="IPR040049">
    <property type="entry name" value="Ribosomal_mS25/mL61"/>
</dbReference>
<sequence length="251" mass="28389">MVRAKPAGPSPLAQLVTHLRAPPRLTLPHITSLRLTLAARNDHFGARHFLKEQLPRIRFANPNLDIHVRKFSKRPKDEWRPELQVSFDDGKTQTLNLHGKWSTAILRELMDSSGSPSWARWKAEVARTGVPLVAGIEKEPELTGEESPEPRYSLAEWRQKHPRRVRRQREDSKSNDAPAKQRQKASAPAQPVQETVDPERIKEENAKKKAAKKEARRAKLDAPRLAEEEAERRVALELLSKPSTGAAAILP</sequence>
<dbReference type="InterPro" id="IPR036249">
    <property type="entry name" value="Thioredoxin-like_sf"/>
</dbReference>
<keyword evidence="3" id="KW-0496">Mitochondrion</keyword>
<evidence type="ECO:0000256" key="3">
    <source>
        <dbReference type="ARBA" id="ARBA00023128"/>
    </source>
</evidence>
<feature type="region of interest" description="Disordered" evidence="5">
    <location>
        <begin position="137"/>
        <end position="230"/>
    </location>
</feature>
<evidence type="ECO:0000313" key="7">
    <source>
        <dbReference type="EMBL" id="KAJ7650578.1"/>
    </source>
</evidence>
<keyword evidence="4" id="KW-0687">Ribonucleoprotein</keyword>
<dbReference type="Pfam" id="PF05047">
    <property type="entry name" value="L51_S25_CI-B8"/>
    <property type="match status" value="1"/>
</dbReference>
<dbReference type="Gene3D" id="3.40.30.10">
    <property type="entry name" value="Glutaredoxin"/>
    <property type="match status" value="1"/>
</dbReference>
<dbReference type="AlphaFoldDB" id="A0AAD7FYZ6"/>
<feature type="domain" description="Ribosomal protein/NADH dehydrogenase" evidence="6">
    <location>
        <begin position="46"/>
        <end position="100"/>
    </location>
</feature>
<evidence type="ECO:0000256" key="4">
    <source>
        <dbReference type="ARBA" id="ARBA00023274"/>
    </source>
</evidence>
<feature type="compositionally biased region" description="Basic and acidic residues" evidence="5">
    <location>
        <begin position="197"/>
        <end position="207"/>
    </location>
</feature>
<dbReference type="InterPro" id="IPR007741">
    <property type="entry name" value="Ribosomal_mL43/mS25/NADH_DH"/>
</dbReference>
<dbReference type="PANTHER" id="PTHR13274:SF2">
    <property type="entry name" value="SMALL RIBOSOMAL SUBUNIT PROTEIN MS25"/>
    <property type="match status" value="1"/>
</dbReference>
<dbReference type="Proteomes" id="UP001221142">
    <property type="component" value="Unassembled WGS sequence"/>
</dbReference>
<evidence type="ECO:0000256" key="5">
    <source>
        <dbReference type="SAM" id="MobiDB-lite"/>
    </source>
</evidence>
<dbReference type="SUPFAM" id="SSF52833">
    <property type="entry name" value="Thioredoxin-like"/>
    <property type="match status" value="1"/>
</dbReference>